<accession>A0A437UN96</accession>
<evidence type="ECO:0000256" key="1">
    <source>
        <dbReference type="SAM" id="Coils"/>
    </source>
</evidence>
<feature type="coiled-coil region" evidence="1">
    <location>
        <begin position="26"/>
        <end position="67"/>
    </location>
</feature>
<evidence type="ECO:0000313" key="4">
    <source>
        <dbReference type="Proteomes" id="UP000288388"/>
    </source>
</evidence>
<evidence type="ECO:0000313" key="3">
    <source>
        <dbReference type="EMBL" id="RVU95099.1"/>
    </source>
</evidence>
<evidence type="ECO:0000256" key="2">
    <source>
        <dbReference type="SAM" id="Phobius"/>
    </source>
</evidence>
<dbReference type="Proteomes" id="UP000288388">
    <property type="component" value="Unassembled WGS sequence"/>
</dbReference>
<name>A0A437UN96_ENTAV</name>
<organism evidence="3 4">
    <name type="scientific">Enterococcus avium</name>
    <name type="common">Streptococcus avium</name>
    <dbReference type="NCBI Taxonomy" id="33945"/>
    <lineage>
        <taxon>Bacteria</taxon>
        <taxon>Bacillati</taxon>
        <taxon>Bacillota</taxon>
        <taxon>Bacilli</taxon>
        <taxon>Lactobacillales</taxon>
        <taxon>Enterococcaceae</taxon>
        <taxon>Enterococcus</taxon>
    </lineage>
</organism>
<keyword evidence="2" id="KW-0812">Transmembrane</keyword>
<dbReference type="AlphaFoldDB" id="A0A437UN96"/>
<keyword evidence="1" id="KW-0175">Coiled coil</keyword>
<reference evidence="3 4" key="1">
    <citation type="submission" date="2018-12" db="EMBL/GenBank/DDBJ databases">
        <title>A novel vanA-carrying plasmid in a clinical isolate of Enterococcus avium.</title>
        <authorList>
            <person name="Bernasconi O.J."/>
            <person name="Luzzaro F."/>
            <person name="Endimiani A."/>
        </authorList>
    </citation>
    <scope>NUCLEOTIDE SEQUENCE [LARGE SCALE GENOMIC DNA]</scope>
    <source>
        <strain evidence="3 4">LC0559/18</strain>
    </source>
</reference>
<comment type="caution">
    <text evidence="3">The sequence shown here is derived from an EMBL/GenBank/DDBJ whole genome shotgun (WGS) entry which is preliminary data.</text>
</comment>
<sequence>MEISIFVGLLALCIFYMFFQHFNYKKKLVNNNLEKRETEIKKIDEELDRLREESDILKMEVDLLIKLSKEKR</sequence>
<proteinExistence type="predicted"/>
<keyword evidence="2" id="KW-0472">Membrane</keyword>
<dbReference type="EMBL" id="RYZS01000001">
    <property type="protein sequence ID" value="RVU95099.1"/>
    <property type="molecule type" value="Genomic_DNA"/>
</dbReference>
<keyword evidence="2" id="KW-1133">Transmembrane helix</keyword>
<feature type="transmembrane region" description="Helical" evidence="2">
    <location>
        <begin position="6"/>
        <end position="24"/>
    </location>
</feature>
<protein>
    <submittedName>
        <fullName evidence="3">Uncharacterized protein</fullName>
    </submittedName>
</protein>
<gene>
    <name evidence="3" type="ORF">EK398_09775</name>
</gene>
<dbReference type="RefSeq" id="WP_127978956.1">
    <property type="nucleotide sequence ID" value="NZ_JARPVY010000155.1"/>
</dbReference>